<evidence type="ECO:0000256" key="2">
    <source>
        <dbReference type="SAM" id="SignalP"/>
    </source>
</evidence>
<keyword evidence="4" id="KW-1185">Reference proteome</keyword>
<name>A0A8X7N240_9BASI</name>
<dbReference type="AlphaFoldDB" id="A0A8X7N240"/>
<evidence type="ECO:0000256" key="1">
    <source>
        <dbReference type="SAM" id="MobiDB-lite"/>
    </source>
</evidence>
<feature type="chain" id="PRO_5036486158" evidence="2">
    <location>
        <begin position="24"/>
        <end position="669"/>
    </location>
</feature>
<gene>
    <name evidence="3" type="ORF">A4X09_0g6713</name>
</gene>
<feature type="region of interest" description="Disordered" evidence="1">
    <location>
        <begin position="26"/>
        <end position="45"/>
    </location>
</feature>
<reference evidence="3" key="2">
    <citation type="journal article" date="2019" name="IMA Fungus">
        <title>Genome sequencing and comparison of five Tilletia species to identify candidate genes for the detection of regulated species infecting wheat.</title>
        <authorList>
            <person name="Nguyen H.D.T."/>
            <person name="Sultana T."/>
            <person name="Kesanakurti P."/>
            <person name="Hambleton S."/>
        </authorList>
    </citation>
    <scope>NUCLEOTIDE SEQUENCE</scope>
    <source>
        <strain evidence="3">DAOMC 236422</strain>
    </source>
</reference>
<sequence length="669" mass="68340">MVNSAQILRLLASAMGLLPLVTAYPGTDPANHRRGGREPSSYSDNITRRIPMLARDPTAGNACNTPADCGPDAPMCEFPWIFGSSPYNDPQRICMLSIIQGSCATDSQCTTNNCLTSAQPPRCVVDDGGCTSSDCPAVPTNELHCKYDADCPGYGRCGTASDIRYDRTSLKGKCLIVGGEGCSTDADCQGIFCTGGICNSDIATGFPASDSGANCGTNLQRTERKYRAMTELPDGTFATSASEYSLPYCGWDDFNQPCRLSSECKSGFCSSSNLGCGLGNPVGTSCVNDVDCHTQRCSIKPGYSSPICLYQPAGAFCMTPSQCGTGRCQGEVCQMAQLGQYCFYSADCTTGNCSEDGICDPPKPTTTTATVSTTTTPIETTTITTTTSTTTTSTSSSDTTSSSTTTSSTTSSPTTTSDPASTSTSTSTSSTTTSSISTTTSTATITPSSTTTSKSSSISTTTSKPASSTSTSSTTSKSSSSTSTLTSKSSSSSSSSSKSATTTSATSSKPSSTTSKTSTTTTSSKPTSTTSKTSISSSTSKSASTSTTTKTTSKSTSTSVKPSTSTTTTSSRLSTVTTTKTTSKATTTSKSSTTTSTTTATPLPSGAPCSANTICQSGYCRAKLNPDGTRAPQAYCDVKKTSGAACYQNAGCISGVCVIAQGQTSGSCR</sequence>
<evidence type="ECO:0000313" key="4">
    <source>
        <dbReference type="Proteomes" id="UP000078113"/>
    </source>
</evidence>
<comment type="caution">
    <text evidence="3">The sequence shown here is derived from an EMBL/GenBank/DDBJ whole genome shotgun (WGS) entry which is preliminary data.</text>
</comment>
<feature type="compositionally biased region" description="Low complexity" evidence="1">
    <location>
        <begin position="365"/>
        <end position="601"/>
    </location>
</feature>
<proteinExistence type="predicted"/>
<feature type="region of interest" description="Disordered" evidence="1">
    <location>
        <begin position="364"/>
        <end position="603"/>
    </location>
</feature>
<accession>A0A8X7N240</accession>
<feature type="signal peptide" evidence="2">
    <location>
        <begin position="1"/>
        <end position="23"/>
    </location>
</feature>
<keyword evidence="2" id="KW-0732">Signal</keyword>
<dbReference type="EMBL" id="LWDG02000465">
    <property type="protein sequence ID" value="KAE8265245.1"/>
    <property type="molecule type" value="Genomic_DNA"/>
</dbReference>
<reference evidence="3" key="1">
    <citation type="submission" date="2016-04" db="EMBL/GenBank/DDBJ databases">
        <authorList>
            <person name="Nguyen H.D."/>
            <person name="Samba Siva P."/>
            <person name="Cullis J."/>
            <person name="Levesque C.A."/>
            <person name="Hambleton S."/>
        </authorList>
    </citation>
    <scope>NUCLEOTIDE SEQUENCE</scope>
    <source>
        <strain evidence="3">DAOMC 236422</strain>
    </source>
</reference>
<protein>
    <submittedName>
        <fullName evidence="3">Uncharacterized protein</fullName>
    </submittedName>
</protein>
<evidence type="ECO:0000313" key="3">
    <source>
        <dbReference type="EMBL" id="KAE8265245.1"/>
    </source>
</evidence>
<organism evidence="3 4">
    <name type="scientific">Tilletia walkeri</name>
    <dbReference type="NCBI Taxonomy" id="117179"/>
    <lineage>
        <taxon>Eukaryota</taxon>
        <taxon>Fungi</taxon>
        <taxon>Dikarya</taxon>
        <taxon>Basidiomycota</taxon>
        <taxon>Ustilaginomycotina</taxon>
        <taxon>Exobasidiomycetes</taxon>
        <taxon>Tilletiales</taxon>
        <taxon>Tilletiaceae</taxon>
        <taxon>Tilletia</taxon>
    </lineage>
</organism>
<dbReference type="Proteomes" id="UP000078113">
    <property type="component" value="Unassembled WGS sequence"/>
</dbReference>